<comment type="caution">
    <text evidence="6">The sequence shown here is derived from an EMBL/GenBank/DDBJ whole genome shotgun (WGS) entry which is preliminary data.</text>
</comment>
<dbReference type="PROSITE" id="PS00086">
    <property type="entry name" value="CYTOCHROME_P450"/>
    <property type="match status" value="1"/>
</dbReference>
<keyword evidence="7" id="KW-1185">Reference proteome</keyword>
<keyword evidence="3 5" id="KW-0479">Metal-binding</keyword>
<dbReference type="EMBL" id="AZNF01000037">
    <property type="protein sequence ID" value="KID59187.1"/>
    <property type="molecule type" value="Genomic_DNA"/>
</dbReference>
<keyword evidence="5" id="KW-0560">Oxidoreductase</keyword>
<reference evidence="6 7" key="1">
    <citation type="journal article" date="2014" name="Proc. Natl. Acad. Sci. U.S.A.">
        <title>Trajectory and genomic determinants of fungal-pathogen speciation and host adaptation.</title>
        <authorList>
            <person name="Hu X."/>
            <person name="Xiao G."/>
            <person name="Zheng P."/>
            <person name="Shang Y."/>
            <person name="Su Y."/>
            <person name="Zhang X."/>
            <person name="Liu X."/>
            <person name="Zhan S."/>
            <person name="St Leger R.J."/>
            <person name="Wang C."/>
        </authorList>
    </citation>
    <scope>NUCLEOTIDE SEQUENCE [LARGE SCALE GENOMIC DNA]</scope>
    <source>
        <strain evidence="6 7">ARSEF 549</strain>
    </source>
</reference>
<dbReference type="Pfam" id="PF00067">
    <property type="entry name" value="p450"/>
    <property type="match status" value="2"/>
</dbReference>
<comment type="similarity">
    <text evidence="5">Belongs to the cytochrome P450 family.</text>
</comment>
<dbReference type="InterPro" id="IPR002401">
    <property type="entry name" value="Cyt_P450_E_grp-I"/>
</dbReference>
<dbReference type="VEuPathDB" id="FungiDB:MAN_10854"/>
<keyword evidence="2 5" id="KW-0349">Heme</keyword>
<dbReference type="HOGENOM" id="CLU_1225017_0_0_1"/>
<dbReference type="PRINTS" id="PR00385">
    <property type="entry name" value="P450"/>
</dbReference>
<evidence type="ECO:0000256" key="2">
    <source>
        <dbReference type="ARBA" id="ARBA00022617"/>
    </source>
</evidence>
<evidence type="ECO:0000313" key="6">
    <source>
        <dbReference type="EMBL" id="KID59187.1"/>
    </source>
</evidence>
<dbReference type="InterPro" id="IPR001128">
    <property type="entry name" value="Cyt_P450"/>
</dbReference>
<dbReference type="GO" id="GO:0016705">
    <property type="term" value="F:oxidoreductase activity, acting on paired donors, with incorporation or reduction of molecular oxygen"/>
    <property type="evidence" value="ECO:0007669"/>
    <property type="project" value="InterPro"/>
</dbReference>
<dbReference type="Proteomes" id="UP000031186">
    <property type="component" value="Unassembled WGS sequence"/>
</dbReference>
<dbReference type="SUPFAM" id="SSF48264">
    <property type="entry name" value="Cytochrome P450"/>
    <property type="match status" value="1"/>
</dbReference>
<dbReference type="GO" id="GO:0005506">
    <property type="term" value="F:iron ion binding"/>
    <property type="evidence" value="ECO:0007669"/>
    <property type="project" value="InterPro"/>
</dbReference>
<comment type="cofactor">
    <cofactor evidence="1">
        <name>heme</name>
        <dbReference type="ChEBI" id="CHEBI:30413"/>
    </cofactor>
</comment>
<feature type="non-terminal residue" evidence="6">
    <location>
        <position position="1"/>
    </location>
</feature>
<gene>
    <name evidence="6" type="ORF">MAN_10854</name>
</gene>
<evidence type="ECO:0000313" key="7">
    <source>
        <dbReference type="Proteomes" id="UP000031186"/>
    </source>
</evidence>
<name>A0A0B4ETU0_METAF</name>
<dbReference type="PRINTS" id="PR00463">
    <property type="entry name" value="EP450I"/>
</dbReference>
<dbReference type="InterPro" id="IPR036396">
    <property type="entry name" value="Cyt_P450_sf"/>
</dbReference>
<protein>
    <submittedName>
        <fullName evidence="6">Cytochrome P450</fullName>
    </submittedName>
</protein>
<evidence type="ECO:0000256" key="1">
    <source>
        <dbReference type="ARBA" id="ARBA00001971"/>
    </source>
</evidence>
<dbReference type="GO" id="GO:0004497">
    <property type="term" value="F:monooxygenase activity"/>
    <property type="evidence" value="ECO:0007669"/>
    <property type="project" value="UniProtKB-KW"/>
</dbReference>
<dbReference type="PANTHER" id="PTHR24305:SF190">
    <property type="entry name" value="P450, PUTATIVE (EUROFUNG)-RELATED"/>
    <property type="match status" value="1"/>
</dbReference>
<proteinExistence type="inferred from homology"/>
<evidence type="ECO:0000256" key="5">
    <source>
        <dbReference type="RuleBase" id="RU000461"/>
    </source>
</evidence>
<dbReference type="AlphaFoldDB" id="A0A0B4ETU0"/>
<sequence>MAFLPQLEPQSVKASVVLGIEAPIISLLNTAERAARNYSNSRADPSQATPHAPFLEQLFRLYDEKKADFRAIHDCCSSNIAAGSDTTAITISAALYFLHHEPDRLAKLREETDGAVKDSEFIKVDDALAMPYLMSVAQETLRLHPAFGAGARRCIGKHLALIMIGKGIAEIVRNFDLELDASQKECKVESAWFVWLNYSCRVRARDKWFCARTGVTTATDKDAIES</sequence>
<dbReference type="InterPro" id="IPR050121">
    <property type="entry name" value="Cytochrome_P450_monoxygenase"/>
</dbReference>
<dbReference type="Gene3D" id="1.10.630.10">
    <property type="entry name" value="Cytochrome P450"/>
    <property type="match status" value="2"/>
</dbReference>
<keyword evidence="4 5" id="KW-0408">Iron</keyword>
<organism evidence="6 7">
    <name type="scientific">Metarhizium anisopliae (strain ARSEF 549)</name>
    <dbReference type="NCBI Taxonomy" id="3151832"/>
    <lineage>
        <taxon>Eukaryota</taxon>
        <taxon>Fungi</taxon>
        <taxon>Dikarya</taxon>
        <taxon>Ascomycota</taxon>
        <taxon>Pezizomycotina</taxon>
        <taxon>Sordariomycetes</taxon>
        <taxon>Hypocreomycetidae</taxon>
        <taxon>Hypocreales</taxon>
        <taxon>Clavicipitaceae</taxon>
        <taxon>Metarhizium</taxon>
    </lineage>
</organism>
<keyword evidence="5" id="KW-0503">Monooxygenase</keyword>
<dbReference type="GO" id="GO:0020037">
    <property type="term" value="F:heme binding"/>
    <property type="evidence" value="ECO:0007669"/>
    <property type="project" value="InterPro"/>
</dbReference>
<evidence type="ECO:0000256" key="3">
    <source>
        <dbReference type="ARBA" id="ARBA00022723"/>
    </source>
</evidence>
<dbReference type="InterPro" id="IPR017972">
    <property type="entry name" value="Cyt_P450_CS"/>
</dbReference>
<evidence type="ECO:0000256" key="4">
    <source>
        <dbReference type="ARBA" id="ARBA00023004"/>
    </source>
</evidence>
<dbReference type="PANTHER" id="PTHR24305">
    <property type="entry name" value="CYTOCHROME P450"/>
    <property type="match status" value="1"/>
</dbReference>
<accession>A0A0B4ETU0</accession>